<keyword evidence="1" id="KW-0812">Transmembrane</keyword>
<reference evidence="2 3" key="1">
    <citation type="submission" date="2022-08" db="EMBL/GenBank/DDBJ databases">
        <title>Bacterial and archaeal communities from various locations to study Microbial Dark Matter (Phase II).</title>
        <authorList>
            <person name="Stepanauskas R."/>
        </authorList>
    </citation>
    <scope>NUCLEOTIDE SEQUENCE [LARGE SCALE GENOMIC DNA]</scope>
    <source>
        <strain evidence="2 3">PD1</strain>
    </source>
</reference>
<sequence length="314" mass="34392">MGERQNARFAAVLILFGLSLFSLAALCFGFALNSPLMHLSVAGLLALITSLTFWLVSVWFAQINDEDSVCWEALHQSLVAWRQAIREQNDERAQSLYRQGKGSLSLAQKTEPACQQLQHVLGQLASHAESGVENWGQEVSFGLGVLHALNPFAVPSVRLAVWVQTLWQVWMVIASVLAAFTGWLAVTSLPLRALIYAASGGILGASLYNLRTLADHIAVQRDYSARFWVDYLTRPLLGGVLGVVVYAFAVGLAWTLTLQSPVGSQMPKVVFALGFLSGYALRSVLTWLNGLAKTFFRPAPSPSQEQTGFPEEQR</sequence>
<protein>
    <submittedName>
        <fullName evidence="2">Uncharacterized membrane protein YjjB (DUF3815 family)</fullName>
    </submittedName>
</protein>
<accession>A0ABT2EKR0</accession>
<organism evidence="2 3">
    <name type="scientific">Candidatus Fervidibacter sacchari</name>
    <dbReference type="NCBI Taxonomy" id="1448929"/>
    <lineage>
        <taxon>Bacteria</taxon>
        <taxon>Candidatus Fervidibacterota</taxon>
        <taxon>Candidatus Fervidibacter</taxon>
    </lineage>
</organism>
<feature type="transmembrane region" description="Helical" evidence="1">
    <location>
        <begin position="269"/>
        <end position="288"/>
    </location>
</feature>
<dbReference type="EMBL" id="JANUCP010000001">
    <property type="protein sequence ID" value="MCS3918279.1"/>
    <property type="molecule type" value="Genomic_DNA"/>
</dbReference>
<keyword evidence="3" id="KW-1185">Reference proteome</keyword>
<dbReference type="RefSeq" id="WP_018196668.1">
    <property type="nucleotide sequence ID" value="NZ_CP130454.1"/>
</dbReference>
<evidence type="ECO:0000313" key="3">
    <source>
        <dbReference type="Proteomes" id="UP001204798"/>
    </source>
</evidence>
<proteinExistence type="predicted"/>
<name>A0ABT2EKR0_9BACT</name>
<comment type="caution">
    <text evidence="2">The sequence shown here is derived from an EMBL/GenBank/DDBJ whole genome shotgun (WGS) entry which is preliminary data.</text>
</comment>
<feature type="transmembrane region" description="Helical" evidence="1">
    <location>
        <begin position="38"/>
        <end position="61"/>
    </location>
</feature>
<evidence type="ECO:0000256" key="1">
    <source>
        <dbReference type="SAM" id="Phobius"/>
    </source>
</evidence>
<evidence type="ECO:0000313" key="2">
    <source>
        <dbReference type="EMBL" id="MCS3918279.1"/>
    </source>
</evidence>
<feature type="transmembrane region" description="Helical" evidence="1">
    <location>
        <begin position="231"/>
        <end position="257"/>
    </location>
</feature>
<gene>
    <name evidence="2" type="ORF">M2350_000676</name>
</gene>
<keyword evidence="1" id="KW-1133">Transmembrane helix</keyword>
<feature type="transmembrane region" description="Helical" evidence="1">
    <location>
        <begin position="12"/>
        <end position="32"/>
    </location>
</feature>
<dbReference type="Proteomes" id="UP001204798">
    <property type="component" value="Unassembled WGS sequence"/>
</dbReference>
<feature type="transmembrane region" description="Helical" evidence="1">
    <location>
        <begin position="191"/>
        <end position="210"/>
    </location>
</feature>
<feature type="transmembrane region" description="Helical" evidence="1">
    <location>
        <begin position="166"/>
        <end position="185"/>
    </location>
</feature>
<keyword evidence="1" id="KW-0472">Membrane</keyword>